<dbReference type="PROSITE" id="PS50102">
    <property type="entry name" value="RRM"/>
    <property type="match status" value="3"/>
</dbReference>
<sequence length="570" mass="64882">MSTKKKIKFKRPKNIIDGKLCNKRGRLIIRNLPFSATEDALTKHFESFGDITDVNILKRPDGKLVGCGFVQYAQKQSAAKAIHYTSGKPFLGRVIIVDWAVPKKKFSQPNKADDEDIKEEPLNESSESMTELTDASIKEEADDSSDSESIVESECSGKADSVEVPHDELKTVAERPQPKASHDIPEGKTIFLKNVSFSVTNDDLKDFMEKIGPVYYAVVCIDSLTEHSKGTAFVKFKNKIHADQCLEPDTDLTLKGCTMMALPALDKKRVNNIARDKHPDKKKDNRNLYLVKEGAVIAGTKASVGVSMVDMRKRLELELWKSNMLKNLNMFVSNTRLIVHNLPASYDDRKLRELFKKHAPPKARIIEAKVMRNMYQLDNDGKPSSKGYGFVAFNLHTDALVALRKINNSPSIFHPNKRPIVAFSIENRSVIQVKQKRAEKSKLNNPLCPASKKPRPEESRKKERNVKRRLRSENVPTFAGIESHPGQTSLPSKRKILSQQEVHSQNVKEVKRDRKRKQQALQMRKEKKKEPKAKPKKKDKFDDQAFTQLVDKYKKHISPNLSLKKWYESK</sequence>
<dbReference type="FunFam" id="3.30.70.330:FF:000182">
    <property type="entry name" value="RNA-binding motif protein 28"/>
    <property type="match status" value="1"/>
</dbReference>
<keyword evidence="2" id="KW-0677">Repeat</keyword>
<evidence type="ECO:0000313" key="9">
    <source>
        <dbReference type="Proteomes" id="UP001367676"/>
    </source>
</evidence>
<name>A0AAN9TK42_9HEMI</name>
<dbReference type="SUPFAM" id="SSF54928">
    <property type="entry name" value="RNA-binding domain, RBD"/>
    <property type="match status" value="2"/>
</dbReference>
<feature type="compositionally biased region" description="Acidic residues" evidence="6">
    <location>
        <begin position="140"/>
        <end position="151"/>
    </location>
</feature>
<feature type="region of interest" description="Disordered" evidence="6">
    <location>
        <begin position="106"/>
        <end position="165"/>
    </location>
</feature>
<dbReference type="GO" id="GO:0005730">
    <property type="term" value="C:nucleolus"/>
    <property type="evidence" value="ECO:0007669"/>
    <property type="project" value="TreeGrafter"/>
</dbReference>
<gene>
    <name evidence="8" type="ORF">V9T40_011422</name>
</gene>
<proteinExistence type="predicted"/>
<accession>A0AAN9TK42</accession>
<evidence type="ECO:0000256" key="3">
    <source>
        <dbReference type="ARBA" id="ARBA00022884"/>
    </source>
</evidence>
<keyword evidence="9" id="KW-1185">Reference proteome</keyword>
<evidence type="ECO:0000256" key="2">
    <source>
        <dbReference type="ARBA" id="ARBA00022737"/>
    </source>
</evidence>
<dbReference type="CDD" id="cd12414">
    <property type="entry name" value="RRM2_RBM28_like"/>
    <property type="match status" value="1"/>
</dbReference>
<evidence type="ECO:0000256" key="1">
    <source>
        <dbReference type="ARBA" id="ARBA00004123"/>
    </source>
</evidence>
<protein>
    <recommendedName>
        <fullName evidence="7">RRM domain-containing protein</fullName>
    </recommendedName>
</protein>
<dbReference type="GO" id="GO:0003729">
    <property type="term" value="F:mRNA binding"/>
    <property type="evidence" value="ECO:0007669"/>
    <property type="project" value="TreeGrafter"/>
</dbReference>
<dbReference type="InterPro" id="IPR035979">
    <property type="entry name" value="RBD_domain_sf"/>
</dbReference>
<dbReference type="EMBL" id="JBBCAQ010000037">
    <property type="protein sequence ID" value="KAK7574231.1"/>
    <property type="molecule type" value="Genomic_DNA"/>
</dbReference>
<keyword evidence="3 5" id="KW-0694">RNA-binding</keyword>
<dbReference type="CDD" id="cd12416">
    <property type="entry name" value="RRM4_RBM28_like"/>
    <property type="match status" value="1"/>
</dbReference>
<evidence type="ECO:0000313" key="8">
    <source>
        <dbReference type="EMBL" id="KAK7574231.1"/>
    </source>
</evidence>
<organism evidence="8 9">
    <name type="scientific">Parthenolecanium corni</name>
    <dbReference type="NCBI Taxonomy" id="536013"/>
    <lineage>
        <taxon>Eukaryota</taxon>
        <taxon>Metazoa</taxon>
        <taxon>Ecdysozoa</taxon>
        <taxon>Arthropoda</taxon>
        <taxon>Hexapoda</taxon>
        <taxon>Insecta</taxon>
        <taxon>Pterygota</taxon>
        <taxon>Neoptera</taxon>
        <taxon>Paraneoptera</taxon>
        <taxon>Hemiptera</taxon>
        <taxon>Sternorrhyncha</taxon>
        <taxon>Coccoidea</taxon>
        <taxon>Coccidae</taxon>
        <taxon>Parthenolecanium</taxon>
    </lineage>
</organism>
<feature type="compositionally biased region" description="Basic and acidic residues" evidence="6">
    <location>
        <begin position="528"/>
        <end position="543"/>
    </location>
</feature>
<feature type="domain" description="RRM" evidence="7">
    <location>
        <begin position="188"/>
        <end position="270"/>
    </location>
</feature>
<dbReference type="InterPro" id="IPR012677">
    <property type="entry name" value="Nucleotide-bd_a/b_plait_sf"/>
</dbReference>
<comment type="caution">
    <text evidence="8">The sequence shown here is derived from an EMBL/GenBank/DDBJ whole genome shotgun (WGS) entry which is preliminary data.</text>
</comment>
<dbReference type="Gene3D" id="3.30.70.330">
    <property type="match status" value="3"/>
</dbReference>
<dbReference type="AlphaFoldDB" id="A0AAN9TK42"/>
<dbReference type="Pfam" id="PF00076">
    <property type="entry name" value="RRM_1"/>
    <property type="match status" value="3"/>
</dbReference>
<feature type="region of interest" description="Disordered" evidence="6">
    <location>
        <begin position="436"/>
        <end position="544"/>
    </location>
</feature>
<dbReference type="SMART" id="SM00360">
    <property type="entry name" value="RRM"/>
    <property type="match status" value="3"/>
</dbReference>
<evidence type="ECO:0000256" key="5">
    <source>
        <dbReference type="PROSITE-ProRule" id="PRU00176"/>
    </source>
</evidence>
<feature type="domain" description="RRM" evidence="7">
    <location>
        <begin position="25"/>
        <end position="102"/>
    </location>
</feature>
<keyword evidence="4" id="KW-0539">Nucleus</keyword>
<dbReference type="PANTHER" id="PTHR48039:SF5">
    <property type="entry name" value="RNA-BINDING PROTEIN 28"/>
    <property type="match status" value="1"/>
</dbReference>
<evidence type="ECO:0000259" key="7">
    <source>
        <dbReference type="PROSITE" id="PS50102"/>
    </source>
</evidence>
<reference evidence="8 9" key="1">
    <citation type="submission" date="2024-03" db="EMBL/GenBank/DDBJ databases">
        <title>Adaptation during the transition from Ophiocordyceps entomopathogen to insect associate is accompanied by gene loss and intensified selection.</title>
        <authorList>
            <person name="Ward C.M."/>
            <person name="Onetto C.A."/>
            <person name="Borneman A.R."/>
        </authorList>
    </citation>
    <scope>NUCLEOTIDE SEQUENCE [LARGE SCALE GENOMIC DNA]</scope>
    <source>
        <strain evidence="8">AWRI1</strain>
        <tissue evidence="8">Single Adult Female</tissue>
    </source>
</reference>
<feature type="compositionally biased region" description="Polar residues" evidence="6">
    <location>
        <begin position="485"/>
        <end position="505"/>
    </location>
</feature>
<feature type="domain" description="RRM" evidence="7">
    <location>
        <begin position="335"/>
        <end position="426"/>
    </location>
</feature>
<feature type="compositionally biased region" description="Basic and acidic residues" evidence="6">
    <location>
        <begin position="155"/>
        <end position="165"/>
    </location>
</feature>
<dbReference type="InterPro" id="IPR000504">
    <property type="entry name" value="RRM_dom"/>
</dbReference>
<dbReference type="InterPro" id="IPR051945">
    <property type="entry name" value="RRM_MRD1_RNA_proc_ribogen"/>
</dbReference>
<feature type="compositionally biased region" description="Polar residues" evidence="6">
    <location>
        <begin position="123"/>
        <end position="133"/>
    </location>
</feature>
<dbReference type="Proteomes" id="UP001367676">
    <property type="component" value="Unassembled WGS sequence"/>
</dbReference>
<dbReference type="PANTHER" id="PTHR48039">
    <property type="entry name" value="RNA-BINDING MOTIF PROTEIN 14B"/>
    <property type="match status" value="1"/>
</dbReference>
<evidence type="ECO:0000256" key="4">
    <source>
        <dbReference type="ARBA" id="ARBA00023242"/>
    </source>
</evidence>
<comment type="subcellular location">
    <subcellularLocation>
        <location evidence="1">Nucleus</location>
    </subcellularLocation>
</comment>
<evidence type="ECO:0000256" key="6">
    <source>
        <dbReference type="SAM" id="MobiDB-lite"/>
    </source>
</evidence>